<dbReference type="EMBL" id="JH604639">
    <property type="protein sequence ID" value="EHY64635.1"/>
    <property type="molecule type" value="Genomic_DNA"/>
</dbReference>
<dbReference type="HOGENOM" id="CLU_060153_0_0_1"/>
<sequence length="387" mass="44904">MQHLFKQLSKNKNVEIKCFLEKGIRSDGVFDIFESISITYALNDVENSINLFLYSGHTTMQIPQPYPVISQDFLDALMHAKNACTDKVSLLGSLLNMYIQNKINDITSYEKRCIPPKKEILHVLRKDVESMDALLMCKKIEGIEYKKKLIGCSLIYAHALGIKLTKEHPFIIFTSNLLGSIDLSNKRVQEEVLPSLVYSKTTDLYPNILLSKQKYAEILLHTTQTVDIFEYLLDMNNPDALFSCLKAFISTDRSGRCSNNPFKFKLQGRDIFNCLFQNENLVYLQKIKQHISQSGNSAGCTNKIVYFPWFVYICEKEHIPDELILQVYDMLPEDYSIWYLSYVDISDKFHWTLNTLNWLKSQLCARERSLSKFNNFFNVLTEYENTS</sequence>
<reference evidence="1" key="1">
    <citation type="submission" date="2011-03" db="EMBL/GenBank/DDBJ databases">
        <title>The Genome Sequence of Nematocida sp1 strain ERTm2.</title>
        <authorList>
            <consortium name="The Broad Institute Genome Sequencing Platform"/>
            <consortium name="The Broad Institute Genome Sequencing Center for Infectious Disease"/>
            <person name="Cuomo C."/>
            <person name="Troemel E."/>
            <person name="Young S.K."/>
            <person name="Zeng Q."/>
            <person name="Gargeya S."/>
            <person name="Fitzgerald M."/>
            <person name="Haas B."/>
            <person name="Abouelleil A."/>
            <person name="Alvarado L."/>
            <person name="Arachchi H.M."/>
            <person name="Berlin A."/>
            <person name="Brown A."/>
            <person name="Chapman S.B."/>
            <person name="Chen Z."/>
            <person name="Dunbar C."/>
            <person name="Freedman E."/>
            <person name="Gearin G."/>
            <person name="Gellesch M."/>
            <person name="Goldberg J."/>
            <person name="Griggs A."/>
            <person name="Gujja S."/>
            <person name="Heilman E.R."/>
            <person name="Heiman D."/>
            <person name="Howarth C."/>
            <person name="Larson L."/>
            <person name="Lui A."/>
            <person name="MacDonald P.J.P."/>
            <person name="Mehta T."/>
            <person name="Montmayeur A."/>
            <person name="Murphy C."/>
            <person name="Neiman D."/>
            <person name="Pearson M."/>
            <person name="Priest M."/>
            <person name="Roberts A."/>
            <person name="Saif S."/>
            <person name="Shea T."/>
            <person name="Shenoy N."/>
            <person name="Sisk P."/>
            <person name="Stolte C."/>
            <person name="Sykes S."/>
            <person name="White J."/>
            <person name="Yandava C."/>
            <person name="Wortman J."/>
            <person name="Nusbaum C."/>
            <person name="Birren B."/>
        </authorList>
    </citation>
    <scope>NUCLEOTIDE SEQUENCE</scope>
    <source>
        <strain evidence="1">ERTm2</strain>
    </source>
</reference>
<dbReference type="Proteomes" id="UP000005622">
    <property type="component" value="Unassembled WGS sequence"/>
</dbReference>
<proteinExistence type="predicted"/>
<organism evidence="1">
    <name type="scientific">Nematocida ausubeli (strain ATCC PRA-371 / ERTm2)</name>
    <name type="common">Nematode killer fungus</name>
    <dbReference type="NCBI Taxonomy" id="1913371"/>
    <lineage>
        <taxon>Eukaryota</taxon>
        <taxon>Fungi</taxon>
        <taxon>Fungi incertae sedis</taxon>
        <taxon>Microsporidia</taxon>
        <taxon>Nematocida</taxon>
    </lineage>
</organism>
<accession>H8ZF83</accession>
<gene>
    <name evidence="1" type="ORF">NERG_02254</name>
</gene>
<name>H8ZF83_NEMA1</name>
<protein>
    <submittedName>
        <fullName evidence="1">Uncharacterized protein</fullName>
    </submittedName>
</protein>
<dbReference type="AlphaFoldDB" id="H8ZF83"/>
<evidence type="ECO:0000313" key="1">
    <source>
        <dbReference type="EMBL" id="EHY64635.1"/>
    </source>
</evidence>